<dbReference type="SUPFAM" id="SSF46785">
    <property type="entry name" value="Winged helix' DNA-binding domain"/>
    <property type="match status" value="1"/>
</dbReference>
<dbReference type="InterPro" id="IPR039422">
    <property type="entry name" value="MarR/SlyA-like"/>
</dbReference>
<dbReference type="Pfam" id="PF01047">
    <property type="entry name" value="MarR"/>
    <property type="match status" value="1"/>
</dbReference>
<proteinExistence type="predicted"/>
<dbReference type="PANTHER" id="PTHR33164">
    <property type="entry name" value="TRANSCRIPTIONAL REGULATOR, MARR FAMILY"/>
    <property type="match status" value="1"/>
</dbReference>
<dbReference type="GO" id="GO:0006950">
    <property type="term" value="P:response to stress"/>
    <property type="evidence" value="ECO:0007669"/>
    <property type="project" value="TreeGrafter"/>
</dbReference>
<dbReference type="SMART" id="SM00347">
    <property type="entry name" value="HTH_MARR"/>
    <property type="match status" value="1"/>
</dbReference>
<evidence type="ECO:0000259" key="1">
    <source>
        <dbReference type="SMART" id="SM00347"/>
    </source>
</evidence>
<evidence type="ECO:0000313" key="2">
    <source>
        <dbReference type="EMBL" id="KTT25632.1"/>
    </source>
</evidence>
<dbReference type="CDD" id="cd00090">
    <property type="entry name" value="HTH_ARSR"/>
    <property type="match status" value="1"/>
</dbReference>
<dbReference type="GO" id="GO:0003700">
    <property type="term" value="F:DNA-binding transcription factor activity"/>
    <property type="evidence" value="ECO:0007669"/>
    <property type="project" value="InterPro"/>
</dbReference>
<evidence type="ECO:0000313" key="3">
    <source>
        <dbReference type="Proteomes" id="UP000072741"/>
    </source>
</evidence>
<dbReference type="InterPro" id="IPR011991">
    <property type="entry name" value="ArsR-like_HTH"/>
</dbReference>
<gene>
    <name evidence="2" type="ORF">NS331_04745</name>
</gene>
<dbReference type="AlphaFoldDB" id="A0A147H6R8"/>
<comment type="caution">
    <text evidence="2">The sequence shown here is derived from an EMBL/GenBank/DDBJ whole genome shotgun (WGS) entry which is preliminary data.</text>
</comment>
<dbReference type="Gene3D" id="1.10.10.10">
    <property type="entry name" value="Winged helix-like DNA-binding domain superfamily/Winged helix DNA-binding domain"/>
    <property type="match status" value="1"/>
</dbReference>
<dbReference type="OrthoDB" id="32523at2"/>
<feature type="domain" description="HTH marR-type" evidence="1">
    <location>
        <begin position="34"/>
        <end position="130"/>
    </location>
</feature>
<dbReference type="EMBL" id="LDSL01000033">
    <property type="protein sequence ID" value="KTT25632.1"/>
    <property type="molecule type" value="Genomic_DNA"/>
</dbReference>
<accession>A0A147H6R8</accession>
<dbReference type="PANTHER" id="PTHR33164:SF43">
    <property type="entry name" value="HTH-TYPE TRANSCRIPTIONAL REPRESSOR YETL"/>
    <property type="match status" value="1"/>
</dbReference>
<organism evidence="2 3">
    <name type="scientific">Pseudacidovorax intermedius</name>
    <dbReference type="NCBI Taxonomy" id="433924"/>
    <lineage>
        <taxon>Bacteria</taxon>
        <taxon>Pseudomonadati</taxon>
        <taxon>Pseudomonadota</taxon>
        <taxon>Betaproteobacteria</taxon>
        <taxon>Burkholderiales</taxon>
        <taxon>Comamonadaceae</taxon>
        <taxon>Pseudacidovorax</taxon>
    </lineage>
</organism>
<protein>
    <recommendedName>
        <fullName evidence="1">HTH marR-type domain-containing protein</fullName>
    </recommendedName>
</protein>
<keyword evidence="3" id="KW-1185">Reference proteome</keyword>
<reference evidence="2 3" key="1">
    <citation type="journal article" date="2016" name="Front. Microbiol.">
        <title>Genomic Resource of Rice Seed Associated Bacteria.</title>
        <authorList>
            <person name="Midha S."/>
            <person name="Bansal K."/>
            <person name="Sharma S."/>
            <person name="Kumar N."/>
            <person name="Patil P.P."/>
            <person name="Chaudhry V."/>
            <person name="Patil P.B."/>
        </authorList>
    </citation>
    <scope>NUCLEOTIDE SEQUENCE [LARGE SCALE GENOMIC DNA]</scope>
    <source>
        <strain evidence="2 3">NS331</strain>
    </source>
</reference>
<dbReference type="InterPro" id="IPR000835">
    <property type="entry name" value="HTH_MarR-typ"/>
</dbReference>
<sequence length="186" mass="19988">MPTTVPSPDLPRTRALRANKLGALWAVVGRAMSDAMQAHSESSVAILLWLYHWAPVGVVELGRVVGLSQPACSRAVDKLMAEGLLLKAPSGGREVWLELSPEGRARAEELQAARLRACDRLLAALSPQERSTMADLLDKLLAAPVADRAYARHVCRFCDHGVCDGPACPVGCRATELEARQRSDGA</sequence>
<dbReference type="InterPro" id="IPR036390">
    <property type="entry name" value="WH_DNA-bd_sf"/>
</dbReference>
<dbReference type="InterPro" id="IPR036388">
    <property type="entry name" value="WH-like_DNA-bd_sf"/>
</dbReference>
<name>A0A147H6R8_9BURK</name>
<dbReference type="Proteomes" id="UP000072741">
    <property type="component" value="Unassembled WGS sequence"/>
</dbReference>